<proteinExistence type="predicted"/>
<gene>
    <name evidence="2" type="ORF">FNV44_06585</name>
</gene>
<dbReference type="RefSeq" id="WP_012243330.1">
    <property type="nucleotide sequence ID" value="NZ_JACAOF010000011.1"/>
</dbReference>
<dbReference type="GeneID" id="41339537"/>
<protein>
    <submittedName>
        <fullName evidence="2">Uncharacterized protein</fullName>
    </submittedName>
</protein>
<evidence type="ECO:0000256" key="1">
    <source>
        <dbReference type="SAM" id="Phobius"/>
    </source>
</evidence>
<evidence type="ECO:0000313" key="3">
    <source>
        <dbReference type="Proteomes" id="UP000315938"/>
    </source>
</evidence>
<evidence type="ECO:0000313" key="2">
    <source>
        <dbReference type="EMBL" id="TRX99362.1"/>
    </source>
</evidence>
<keyword evidence="1" id="KW-0812">Transmembrane</keyword>
<keyword evidence="1" id="KW-1133">Transmembrane helix</keyword>
<sequence>MTKNWFFIILYIIFIGMATFMVSLYTEAQKRVEFLQSLQSEVEDNNVKLLAATLVANRGDGTNAIIFKEPLYEQHFIDGEDEVGLYIYKVAENLRSYEHSLAILIRDLNITDTSLLKDEDDYSTIRATIKFNQEITIGQTNKQTFEETFITLYDDTSKLLLINFDRLKAESTISFESIHIAYDDINYFSRELVTLYNSDLVNQIPDKFSNTYQRDIKFITSDEIKFLSDESLSDIKNNINLYYDATLISKLNKLNSLYLINISLLLLVVIPLTYFIFFHKEVYTRYKLKRSAKKELQRQEIEAIKHNKEM</sequence>
<keyword evidence="1" id="KW-0472">Membrane</keyword>
<organism evidence="2 3">
    <name type="scientific">Acholeplasma laidlawii</name>
    <dbReference type="NCBI Taxonomy" id="2148"/>
    <lineage>
        <taxon>Bacteria</taxon>
        <taxon>Bacillati</taxon>
        <taxon>Mycoplasmatota</taxon>
        <taxon>Mollicutes</taxon>
        <taxon>Acholeplasmatales</taxon>
        <taxon>Acholeplasmataceae</taxon>
        <taxon>Acholeplasma</taxon>
    </lineage>
</organism>
<name>A0A553IGN5_ACHLA</name>
<comment type="caution">
    <text evidence="2">The sequence shown here is derived from an EMBL/GenBank/DDBJ whole genome shotgun (WGS) entry which is preliminary data.</text>
</comment>
<dbReference type="AlphaFoldDB" id="A0A553IGN5"/>
<dbReference type="EMBL" id="VKID01000002">
    <property type="protein sequence ID" value="TRX99362.1"/>
    <property type="molecule type" value="Genomic_DNA"/>
</dbReference>
<reference evidence="2 3" key="1">
    <citation type="submission" date="2019-07" db="EMBL/GenBank/DDBJ databases">
        <title>Genome sequence of Acholeplasma laidlawii strain with increased resistance to erythromycin.</title>
        <authorList>
            <person name="Medvedeva E.S."/>
            <person name="Baranova N.B."/>
            <person name="Siniagina M.N."/>
            <person name="Mouzykantov A."/>
            <person name="Chernova O.A."/>
            <person name="Chernov V.M."/>
        </authorList>
    </citation>
    <scope>NUCLEOTIDE SEQUENCE [LARGE SCALE GENOMIC DNA]</scope>
    <source>
        <strain evidence="2 3">PG8REry</strain>
    </source>
</reference>
<accession>A0A553IGN5</accession>
<dbReference type="Proteomes" id="UP000315938">
    <property type="component" value="Unassembled WGS sequence"/>
</dbReference>
<feature type="transmembrane region" description="Helical" evidence="1">
    <location>
        <begin position="6"/>
        <end position="26"/>
    </location>
</feature>
<feature type="transmembrane region" description="Helical" evidence="1">
    <location>
        <begin position="257"/>
        <end position="277"/>
    </location>
</feature>